<evidence type="ECO:0000313" key="1">
    <source>
        <dbReference type="EMBL" id="RWS06528.1"/>
    </source>
</evidence>
<dbReference type="PRINTS" id="PR00080">
    <property type="entry name" value="SDRFAMILY"/>
</dbReference>
<dbReference type="InterPro" id="IPR036291">
    <property type="entry name" value="NAD(P)-bd_dom_sf"/>
</dbReference>
<dbReference type="SUPFAM" id="SSF51735">
    <property type="entry name" value="NAD(P)-binding Rossmann-fold domains"/>
    <property type="match status" value="1"/>
</dbReference>
<dbReference type="Proteomes" id="UP000285301">
    <property type="component" value="Unassembled WGS sequence"/>
</dbReference>
<dbReference type="InterPro" id="IPR002347">
    <property type="entry name" value="SDR_fam"/>
</dbReference>
<reference evidence="1 2" key="1">
    <citation type="journal article" date="2018" name="Gigascience">
        <title>Genomes of trombidid mites reveal novel predicted allergens and laterally-transferred genes associated with secondary metabolism.</title>
        <authorList>
            <person name="Dong X."/>
            <person name="Chaisiri K."/>
            <person name="Xia D."/>
            <person name="Armstrong S.D."/>
            <person name="Fang Y."/>
            <person name="Donnelly M.J."/>
            <person name="Kadowaki T."/>
            <person name="McGarry J.W."/>
            <person name="Darby A.C."/>
            <person name="Makepeace B.L."/>
        </authorList>
    </citation>
    <scope>NUCLEOTIDE SEQUENCE [LARGE SCALE GENOMIC DNA]</scope>
    <source>
        <strain evidence="1">UoL-WK</strain>
    </source>
</reference>
<name>A0A443QU48_9ACAR</name>
<dbReference type="PANTHER" id="PTHR43975">
    <property type="entry name" value="ZGC:101858"/>
    <property type="match status" value="1"/>
</dbReference>
<dbReference type="STRING" id="1965070.A0A443QU48"/>
<proteinExistence type="predicted"/>
<comment type="caution">
    <text evidence="1">The sequence shown here is derived from an EMBL/GenBank/DDBJ whole genome shotgun (WGS) entry which is preliminary data.</text>
</comment>
<organism evidence="1 2">
    <name type="scientific">Dinothrombium tinctorium</name>
    <dbReference type="NCBI Taxonomy" id="1965070"/>
    <lineage>
        <taxon>Eukaryota</taxon>
        <taxon>Metazoa</taxon>
        <taxon>Ecdysozoa</taxon>
        <taxon>Arthropoda</taxon>
        <taxon>Chelicerata</taxon>
        <taxon>Arachnida</taxon>
        <taxon>Acari</taxon>
        <taxon>Acariformes</taxon>
        <taxon>Trombidiformes</taxon>
        <taxon>Prostigmata</taxon>
        <taxon>Anystina</taxon>
        <taxon>Parasitengona</taxon>
        <taxon>Trombidioidea</taxon>
        <taxon>Trombidiidae</taxon>
        <taxon>Dinothrombium</taxon>
    </lineage>
</organism>
<dbReference type="EMBL" id="NCKU01004045">
    <property type="protein sequence ID" value="RWS06528.1"/>
    <property type="molecule type" value="Genomic_DNA"/>
</dbReference>
<dbReference type="Pfam" id="PF13561">
    <property type="entry name" value="adh_short_C2"/>
    <property type="match status" value="1"/>
</dbReference>
<accession>A0A443QU48</accession>
<gene>
    <name evidence="1" type="ORF">B4U79_13601</name>
</gene>
<keyword evidence="2" id="KW-1185">Reference proteome</keyword>
<sequence>MPPLTYVGDLRNDEHIEKLVKRTIEKHSKIDVVVNNAGSDFSLVFASLLDEDFLEKYEKVMQIDLNLAIKLCRLAIPYLIESKGVIVNVSSVSSKKPDIGFLIHSVSKAALDMVTKSLALEFGPKGIRVNSVNPGLIDTPIAQKCSLDPNVLEETKRSFSVFQRAGEAEEVAKAVAFLASNTSSFVTGTNVVVDGGHLLK</sequence>
<evidence type="ECO:0000313" key="2">
    <source>
        <dbReference type="Proteomes" id="UP000285301"/>
    </source>
</evidence>
<dbReference type="OrthoDB" id="1393670at2759"/>
<protein>
    <submittedName>
        <fullName evidence="1">Alcohol dehydrogenase-like protein</fullName>
    </submittedName>
</protein>
<dbReference type="AlphaFoldDB" id="A0A443QU48"/>
<dbReference type="PRINTS" id="PR00081">
    <property type="entry name" value="GDHRDH"/>
</dbReference>
<dbReference type="Gene3D" id="3.40.50.720">
    <property type="entry name" value="NAD(P)-binding Rossmann-like Domain"/>
    <property type="match status" value="1"/>
</dbReference>
<dbReference type="PANTHER" id="PTHR43975:SF2">
    <property type="entry name" value="EG:BACR7A4.14 PROTEIN-RELATED"/>
    <property type="match status" value="1"/>
</dbReference>